<reference evidence="4" key="1">
    <citation type="journal article" date="2019" name="Int. J. Syst. Evol. Microbiol.">
        <title>The Global Catalogue of Microorganisms (GCM) 10K type strain sequencing project: providing services to taxonomists for standard genome sequencing and annotation.</title>
        <authorList>
            <consortium name="The Broad Institute Genomics Platform"/>
            <consortium name="The Broad Institute Genome Sequencing Center for Infectious Disease"/>
            <person name="Wu L."/>
            <person name="Ma J."/>
        </authorList>
    </citation>
    <scope>NUCLEOTIDE SEQUENCE [LARGE SCALE GENOMIC DNA]</scope>
    <source>
        <strain evidence="4">JCM 17342</strain>
    </source>
</reference>
<sequence>MSWANLLTSRAVPPAGQDPHPERIETKQDLAEQLRALRQLAGAPSLDSLARKAFPGSRGRSNATTVRNWLAGKHAPRDGDALCRMVLELAKTAKLPDPEATTRGFADAYDRIADARLRERQARVPGTQAQVEPAPAKRWRWWPVVVAAVLVLSGGIGFAVASHSYPPPSVLAFPSCAEAFPTGHSSGYLVLTEEVGPPGEPNPNRRVQLRVQKDTEGAWHAYAYLAESPDPQDQAYLLWSYQQPTAPRENWRECDGELINKVQQTPGVLSRDRNGWPRWFRACVQVPQGDQIPGRGREICTSPTRADN</sequence>
<evidence type="ECO:0000256" key="2">
    <source>
        <dbReference type="SAM" id="Phobius"/>
    </source>
</evidence>
<proteinExistence type="predicted"/>
<evidence type="ECO:0000313" key="3">
    <source>
        <dbReference type="EMBL" id="GAA4009462.1"/>
    </source>
</evidence>
<evidence type="ECO:0008006" key="5">
    <source>
        <dbReference type="Google" id="ProtNLM"/>
    </source>
</evidence>
<comment type="caution">
    <text evidence="3">The sequence shown here is derived from an EMBL/GenBank/DDBJ whole genome shotgun (WGS) entry which is preliminary data.</text>
</comment>
<organism evidence="3 4">
    <name type="scientific">Allokutzneria multivorans</name>
    <dbReference type="NCBI Taxonomy" id="1142134"/>
    <lineage>
        <taxon>Bacteria</taxon>
        <taxon>Bacillati</taxon>
        <taxon>Actinomycetota</taxon>
        <taxon>Actinomycetes</taxon>
        <taxon>Pseudonocardiales</taxon>
        <taxon>Pseudonocardiaceae</taxon>
        <taxon>Allokutzneria</taxon>
    </lineage>
</organism>
<gene>
    <name evidence="3" type="ORF">GCM10022247_34500</name>
</gene>
<dbReference type="Proteomes" id="UP001501747">
    <property type="component" value="Unassembled WGS sequence"/>
</dbReference>
<keyword evidence="2" id="KW-0812">Transmembrane</keyword>
<keyword evidence="2" id="KW-1133">Transmembrane helix</keyword>
<feature type="region of interest" description="Disordered" evidence="1">
    <location>
        <begin position="1"/>
        <end position="22"/>
    </location>
</feature>
<accession>A0ABP7SBK2</accession>
<dbReference type="EMBL" id="BAABAL010000012">
    <property type="protein sequence ID" value="GAA4009462.1"/>
    <property type="molecule type" value="Genomic_DNA"/>
</dbReference>
<evidence type="ECO:0000313" key="4">
    <source>
        <dbReference type="Proteomes" id="UP001501747"/>
    </source>
</evidence>
<protein>
    <recommendedName>
        <fullName evidence="5">Helix-turn-helix domain-containing protein</fullName>
    </recommendedName>
</protein>
<keyword evidence="2" id="KW-0472">Membrane</keyword>
<feature type="transmembrane region" description="Helical" evidence="2">
    <location>
        <begin position="141"/>
        <end position="161"/>
    </location>
</feature>
<name>A0ABP7SBK2_9PSEU</name>
<keyword evidence="4" id="KW-1185">Reference proteome</keyword>
<evidence type="ECO:0000256" key="1">
    <source>
        <dbReference type="SAM" id="MobiDB-lite"/>
    </source>
</evidence>